<feature type="compositionally biased region" description="Low complexity" evidence="2">
    <location>
        <begin position="22"/>
        <end position="32"/>
    </location>
</feature>
<dbReference type="Proteomes" id="UP000748531">
    <property type="component" value="Unassembled WGS sequence"/>
</dbReference>
<evidence type="ECO:0000313" key="5">
    <source>
        <dbReference type="Proteomes" id="UP000748531"/>
    </source>
</evidence>
<dbReference type="InterPro" id="IPR013761">
    <property type="entry name" value="SAM/pointed_sf"/>
</dbReference>
<dbReference type="AlphaFoldDB" id="A0A8J4TI08"/>
<feature type="region of interest" description="Disordered" evidence="2">
    <location>
        <begin position="1"/>
        <end position="61"/>
    </location>
</feature>
<organism evidence="4 5">
    <name type="scientific">Paragonimus heterotremus</name>
    <dbReference type="NCBI Taxonomy" id="100268"/>
    <lineage>
        <taxon>Eukaryota</taxon>
        <taxon>Metazoa</taxon>
        <taxon>Spiralia</taxon>
        <taxon>Lophotrochozoa</taxon>
        <taxon>Platyhelminthes</taxon>
        <taxon>Trematoda</taxon>
        <taxon>Digenea</taxon>
        <taxon>Plagiorchiida</taxon>
        <taxon>Troglotremata</taxon>
        <taxon>Troglotrematidae</taxon>
        <taxon>Paragonimus</taxon>
    </lineage>
</organism>
<dbReference type="PANTHER" id="PTHR12776:SF1">
    <property type="entry name" value="KAZRIN"/>
    <property type="match status" value="1"/>
</dbReference>
<feature type="compositionally biased region" description="Polar residues" evidence="2">
    <location>
        <begin position="697"/>
        <end position="714"/>
    </location>
</feature>
<evidence type="ECO:0000313" key="4">
    <source>
        <dbReference type="EMBL" id="KAF5401776.1"/>
    </source>
</evidence>
<reference evidence="4" key="1">
    <citation type="submission" date="2019-05" db="EMBL/GenBank/DDBJ databases">
        <title>Annotation for the trematode Paragonimus heterotremus.</title>
        <authorList>
            <person name="Choi Y.-J."/>
        </authorList>
    </citation>
    <scope>NUCLEOTIDE SEQUENCE</scope>
    <source>
        <strain evidence="4">LC</strain>
    </source>
</reference>
<evidence type="ECO:0000259" key="3">
    <source>
        <dbReference type="Pfam" id="PF25986"/>
    </source>
</evidence>
<dbReference type="PANTHER" id="PTHR12776">
    <property type="entry name" value="KAZRIN-RELATED"/>
    <property type="match status" value="1"/>
</dbReference>
<feature type="coiled-coil region" evidence="1">
    <location>
        <begin position="62"/>
        <end position="117"/>
    </location>
</feature>
<feature type="domain" description="Kazrin N-terminal" evidence="3">
    <location>
        <begin position="77"/>
        <end position="117"/>
    </location>
</feature>
<dbReference type="OrthoDB" id="6245144at2759"/>
<dbReference type="EMBL" id="LUCH01002248">
    <property type="protein sequence ID" value="KAF5401776.1"/>
    <property type="molecule type" value="Genomic_DNA"/>
</dbReference>
<evidence type="ECO:0000256" key="1">
    <source>
        <dbReference type="SAM" id="Coils"/>
    </source>
</evidence>
<evidence type="ECO:0000256" key="2">
    <source>
        <dbReference type="SAM" id="MobiDB-lite"/>
    </source>
</evidence>
<dbReference type="SUPFAM" id="SSF47769">
    <property type="entry name" value="SAM/Pointed domain"/>
    <property type="match status" value="1"/>
</dbReference>
<protein>
    <submittedName>
        <fullName evidence="4">Liprin-alpha-2</fullName>
    </submittedName>
</protein>
<keyword evidence="5" id="KW-1185">Reference proteome</keyword>
<dbReference type="Pfam" id="PF25986">
    <property type="entry name" value="Kazrin"/>
    <property type="match status" value="1"/>
</dbReference>
<keyword evidence="1" id="KW-0175">Coiled coil</keyword>
<comment type="caution">
    <text evidence="4">The sequence shown here is derived from an EMBL/GenBank/DDBJ whole genome shotgun (WGS) entry which is preliminary data.</text>
</comment>
<dbReference type="InterPro" id="IPR059089">
    <property type="entry name" value="Kazrin_N"/>
</dbReference>
<accession>A0A8J4TI08</accession>
<dbReference type="InterPro" id="IPR037614">
    <property type="entry name" value="Kazrin"/>
</dbReference>
<dbReference type="Gene3D" id="1.10.150.50">
    <property type="entry name" value="Transcription Factor, Ets-1"/>
    <property type="match status" value="2"/>
</dbReference>
<name>A0A8J4TI08_9TREM</name>
<feature type="compositionally biased region" description="Polar residues" evidence="2">
    <location>
        <begin position="46"/>
        <end position="61"/>
    </location>
</feature>
<gene>
    <name evidence="4" type="ORF">PHET_04888</name>
</gene>
<feature type="region of interest" description="Disordered" evidence="2">
    <location>
        <begin position="697"/>
        <end position="721"/>
    </location>
</feature>
<proteinExistence type="predicted"/>
<sequence length="956" mass="104534">MDSDDSYESMSEAFREADTELSSSSASSSQTSVNRDSSEIRELYASTFSGPEPSSSTVDSQIGSLTAKIKEQTTQINQLKEERIGFLEQITRLCTSLEEKESELVEFMQSYEQKANDVAVYMQEVQGLLLQLATLFPDQLELPPSTTLDQPNDKPAQVEPNDFHRTICSGGRPQSTNSFQIYEPETQKFRDQRGRALLYALSASVATASARNKEATLPRTIEQSNGLHSATTKTGHTDGFTVNQKQTPSTPDPPQSVMFYLPTQNDETDELNSTVCHLPPFCWSADHVLYWLREYACLPGGCLDAAKRLGLDGKQLTSLSGHKADKLLLLSDEGLQRKFQLALEDLRVHGSPGISRCPGPSHIHPRWICEVWLRRYLGLTQLIPAFAVRRVDGRLLASLAIHKAARPKSQHGHAQLISGPCDHIVRGDSTLDSPNKPHFMNGANGHVTGAAKDSIHSTGCWRGVRRKELCRILLGLGRDTSVGTANAGGVSGADLRPAAKYLIGKTEAHSLRTGIEVLRLFGFKIEDLERAQKECETTDTNLLIWTNERVAAWLKSLGLQDFTRGIDGTGLHGAYMVLDPTFDVVRLMKHLHLPANIAAAHKLDEHLQALLKPARQRVGLASKQPGLFRHRSMSRSNRPTVMQRSITSSNTIHSNAIADQPSPQMSKNDLQVVSSNGPKFTRNPVISVRLDKLKTVPSNLSRPVNGSPSPTSLPDSPRKTPFINLSKRDKRKAVTVSGDLTAGRFARVFARNRPLISAPHSHPFQLTTNANTPVSCVGHNFEDQDDQSATLGRSPSVRTATGTIKSPFAARSVKQNSLSPKNSGMVMASPVQGGVPSSEAPLVDPFCPETARGRVRIMLGQLPRSVNAGSPEKVCPTDLKSVNSNTSCPSWRNMNCEDCECQIGESNIPADRSKFSIDSFLPLFSTSETNLQSIVNISSLSLANCGGTCLQDSRLT</sequence>